<comment type="caution">
    <text evidence="1">The sequence shown here is derived from an EMBL/GenBank/DDBJ whole genome shotgun (WGS) entry which is preliminary data.</text>
</comment>
<sequence>MALSFYHNQRVILDQVGGFVDEIEKKKTKKTSIRFIGIVDDALDEILVESGAVVVSLYLAKEICFMGSHDCIIIAPLSIMCCPTPIAFPRVGSGPFAGVDSGDSSVEVINYCKFNSVYSLERVEYLTLVTLIYKPKMEIVG</sequence>
<accession>A0A8T0L7L1</accession>
<dbReference type="Proteomes" id="UP000743370">
    <property type="component" value="Unassembled WGS sequence"/>
</dbReference>
<name>A0A8T0L7L1_PHAAN</name>
<dbReference type="EMBL" id="JABFOF010000002">
    <property type="protein sequence ID" value="KAG2405985.1"/>
    <property type="molecule type" value="Genomic_DNA"/>
</dbReference>
<reference evidence="1 2" key="1">
    <citation type="submission" date="2020-05" db="EMBL/GenBank/DDBJ databases">
        <title>Vigna angularis (adzuki bean) Var. LongXiaoDou No. 4 denovo assembly.</title>
        <authorList>
            <person name="Xiang H."/>
        </authorList>
    </citation>
    <scope>NUCLEOTIDE SEQUENCE [LARGE SCALE GENOMIC DNA]</scope>
    <source>
        <tissue evidence="1">Leaf</tissue>
    </source>
</reference>
<dbReference type="AlphaFoldDB" id="A0A8T0L7L1"/>
<evidence type="ECO:0000313" key="1">
    <source>
        <dbReference type="EMBL" id="KAG2405985.1"/>
    </source>
</evidence>
<protein>
    <submittedName>
        <fullName evidence="1">Uncharacterized protein</fullName>
    </submittedName>
</protein>
<proteinExistence type="predicted"/>
<evidence type="ECO:0000313" key="2">
    <source>
        <dbReference type="Proteomes" id="UP000743370"/>
    </source>
</evidence>
<gene>
    <name evidence="1" type="ORF">HKW66_Vig0052400</name>
</gene>
<organism evidence="1 2">
    <name type="scientific">Phaseolus angularis</name>
    <name type="common">Azuki bean</name>
    <name type="synonym">Vigna angularis</name>
    <dbReference type="NCBI Taxonomy" id="3914"/>
    <lineage>
        <taxon>Eukaryota</taxon>
        <taxon>Viridiplantae</taxon>
        <taxon>Streptophyta</taxon>
        <taxon>Embryophyta</taxon>
        <taxon>Tracheophyta</taxon>
        <taxon>Spermatophyta</taxon>
        <taxon>Magnoliopsida</taxon>
        <taxon>eudicotyledons</taxon>
        <taxon>Gunneridae</taxon>
        <taxon>Pentapetalae</taxon>
        <taxon>rosids</taxon>
        <taxon>fabids</taxon>
        <taxon>Fabales</taxon>
        <taxon>Fabaceae</taxon>
        <taxon>Papilionoideae</taxon>
        <taxon>50 kb inversion clade</taxon>
        <taxon>NPAAA clade</taxon>
        <taxon>indigoferoid/millettioid clade</taxon>
        <taxon>Phaseoleae</taxon>
        <taxon>Vigna</taxon>
    </lineage>
</organism>